<evidence type="ECO:0000313" key="2">
    <source>
        <dbReference type="Proteomes" id="UP000024635"/>
    </source>
</evidence>
<accession>A0A016T424</accession>
<reference evidence="2" key="1">
    <citation type="journal article" date="2015" name="Nat. Genet.">
        <title>The genome and transcriptome of the zoonotic hookworm Ancylostoma ceylanicum identify infection-specific gene families.</title>
        <authorList>
            <person name="Schwarz E.M."/>
            <person name="Hu Y."/>
            <person name="Antoshechkin I."/>
            <person name="Miller M.M."/>
            <person name="Sternberg P.W."/>
            <person name="Aroian R.V."/>
        </authorList>
    </citation>
    <scope>NUCLEOTIDE SEQUENCE</scope>
    <source>
        <strain evidence="2">HY135</strain>
    </source>
</reference>
<dbReference type="Proteomes" id="UP000024635">
    <property type="component" value="Unassembled WGS sequence"/>
</dbReference>
<dbReference type="EMBL" id="JARK01001476">
    <property type="protein sequence ID" value="EYB97470.1"/>
    <property type="molecule type" value="Genomic_DNA"/>
</dbReference>
<name>A0A016T424_9BILA</name>
<proteinExistence type="predicted"/>
<comment type="caution">
    <text evidence="1">The sequence shown here is derived from an EMBL/GenBank/DDBJ whole genome shotgun (WGS) entry which is preliminary data.</text>
</comment>
<dbReference type="AlphaFoldDB" id="A0A016T424"/>
<evidence type="ECO:0000313" key="1">
    <source>
        <dbReference type="EMBL" id="EYB97470.1"/>
    </source>
</evidence>
<organism evidence="1 2">
    <name type="scientific">Ancylostoma ceylanicum</name>
    <dbReference type="NCBI Taxonomy" id="53326"/>
    <lineage>
        <taxon>Eukaryota</taxon>
        <taxon>Metazoa</taxon>
        <taxon>Ecdysozoa</taxon>
        <taxon>Nematoda</taxon>
        <taxon>Chromadorea</taxon>
        <taxon>Rhabditida</taxon>
        <taxon>Rhabditina</taxon>
        <taxon>Rhabditomorpha</taxon>
        <taxon>Strongyloidea</taxon>
        <taxon>Ancylostomatidae</taxon>
        <taxon>Ancylostomatinae</taxon>
        <taxon>Ancylostoma</taxon>
    </lineage>
</organism>
<gene>
    <name evidence="1" type="primary">Acey_s0140.g2161</name>
    <name evidence="1" type="ORF">Y032_0140g2161</name>
</gene>
<sequence length="154" mass="16779">MRALRMSTVPRQRGGDTEENRYVVISRCLGYSQLRTVLDKERDRGTAFLGETLGLCTLALVVCCDMALDFSAADGSRQSEPACTAPVSLPKNAAPRSHPLSTAVWSSLYKVLRCIDLIFRRGTNGRISGARSVYPTINENQGVPGEDFGENAIP</sequence>
<protein>
    <submittedName>
        <fullName evidence="1">Uncharacterized protein</fullName>
    </submittedName>
</protein>
<keyword evidence="2" id="KW-1185">Reference proteome</keyword>